<dbReference type="RefSeq" id="WP_142458646.1">
    <property type="nucleotide sequence ID" value="NZ_FXTJ01000004.1"/>
</dbReference>
<dbReference type="Pfam" id="PF09684">
    <property type="entry name" value="Tail_P2_I"/>
    <property type="match status" value="1"/>
</dbReference>
<keyword evidence="2" id="KW-1185">Reference proteome</keyword>
<accession>A0A521E0P3</accession>
<sequence length="714" mass="77286">MTGGSPVYDLLPAIHRIRDTERGGPLEALLGIVEEEWRRLVDDVDGMYDDWFIETCDEWVVPYIADLLGVQGLSSVVGGGLSRRALVANTLAYRRRKGTPAVLEQVARDATGWPARVVEYFQLLGTTQHLDHIRPANVRTPDLRDSAPLELIGTPFDRTAHTVDVRHIDTGRGRHGIPHVGLHLWRLGAYAVAGADARAVDQDLGQWTFDPAGRDVPLFNRPRTEPALTHLAEEVDVPGQLRRRALHDELTALRTDPDATPVFFAEPTPALRVQVDGRPVDPRSLICADLSTWSRPAAGGTVAVDPVLGRLTLPPGVPPRRVLVDYAYGFPGDLGAGPYERRATLADGLTVAGRPWPDQATWQHEGGWQVGVGRDLEPVPGRIVRTIGDAVRLWNARPRRAGGQVGIIAVTDSATYTEDVSIEVEAGDRLLLVAAYWPERESPDVPGMRARRPGSFVASRVWPHLIGSIHVTGTGSDEESPCGFVLSGFSVEGGLTVARGNLGSLVVTNCTFLAAQREYGPDGGVVDATDDPRLTVRLLRTICAQVRLTGVPGLGLTDCIVHADCELDAPAVDAASAHVEVQACTILGRTRARSLAGSDSILRGLVDVQVRQQGCLRFSYLPLESRSPRRYRCQPVDLAGASRIAPTFTSVQPADPALGQLAADCPPEILTGAEDEGEMGAFGFLGQHRRKANLTSQLDTYLRFGLEAGLFFRT</sequence>
<dbReference type="Proteomes" id="UP000317484">
    <property type="component" value="Unassembled WGS sequence"/>
</dbReference>
<dbReference type="AlphaFoldDB" id="A0A521E0P3"/>
<evidence type="ECO:0000313" key="2">
    <source>
        <dbReference type="Proteomes" id="UP000317484"/>
    </source>
</evidence>
<proteinExistence type="predicted"/>
<evidence type="ECO:0000313" key="1">
    <source>
        <dbReference type="EMBL" id="SMO76700.1"/>
    </source>
</evidence>
<gene>
    <name evidence="1" type="ORF">SAMN06273567_10420</name>
</gene>
<dbReference type="InterPro" id="IPR006521">
    <property type="entry name" value="Tail_protein_I"/>
</dbReference>
<reference evidence="1 2" key="1">
    <citation type="submission" date="2017-05" db="EMBL/GenBank/DDBJ databases">
        <authorList>
            <person name="Varghese N."/>
            <person name="Submissions S."/>
        </authorList>
    </citation>
    <scope>NUCLEOTIDE SEQUENCE [LARGE SCALE GENOMIC DNA]</scope>
    <source>
        <strain evidence="1 2">DSM 46834</strain>
    </source>
</reference>
<protein>
    <submittedName>
        <fullName evidence="1">Phage tail protein (Tail_P2_I)</fullName>
    </submittedName>
</protein>
<name>A0A521E0P3_9ACTN</name>
<organism evidence="1 2">
    <name type="scientific">Geodermatophilus aquaeductus</name>
    <dbReference type="NCBI Taxonomy" id="1564161"/>
    <lineage>
        <taxon>Bacteria</taxon>
        <taxon>Bacillati</taxon>
        <taxon>Actinomycetota</taxon>
        <taxon>Actinomycetes</taxon>
        <taxon>Geodermatophilales</taxon>
        <taxon>Geodermatophilaceae</taxon>
        <taxon>Geodermatophilus</taxon>
    </lineage>
</organism>
<dbReference type="EMBL" id="FXTJ01000004">
    <property type="protein sequence ID" value="SMO76700.1"/>
    <property type="molecule type" value="Genomic_DNA"/>
</dbReference>